<dbReference type="Pfam" id="PF00501">
    <property type="entry name" value="AMP-binding"/>
    <property type="match status" value="2"/>
</dbReference>
<dbReference type="PROSITE" id="PS50075">
    <property type="entry name" value="CARRIER"/>
    <property type="match status" value="2"/>
</dbReference>
<dbReference type="NCBIfam" id="TIGR01733">
    <property type="entry name" value="AA-adenyl-dom"/>
    <property type="match status" value="1"/>
</dbReference>
<dbReference type="PROSITE" id="PS00455">
    <property type="entry name" value="AMP_BINDING"/>
    <property type="match status" value="2"/>
</dbReference>
<dbReference type="EMBL" id="CAJOBB010000119">
    <property type="protein sequence ID" value="CAF3570919.1"/>
    <property type="molecule type" value="Genomic_DNA"/>
</dbReference>
<dbReference type="Gene3D" id="3.40.50.12780">
    <property type="entry name" value="N-terminal domain of ligase-like"/>
    <property type="match status" value="2"/>
</dbReference>
<dbReference type="SUPFAM" id="SSF52777">
    <property type="entry name" value="CoA-dependent acyltransferases"/>
    <property type="match status" value="6"/>
</dbReference>
<dbReference type="Gene3D" id="1.10.1200.10">
    <property type="entry name" value="ACP-like"/>
    <property type="match status" value="2"/>
</dbReference>
<organism evidence="5 6">
    <name type="scientific">Adineta steineri</name>
    <dbReference type="NCBI Taxonomy" id="433720"/>
    <lineage>
        <taxon>Eukaryota</taxon>
        <taxon>Metazoa</taxon>
        <taxon>Spiralia</taxon>
        <taxon>Gnathifera</taxon>
        <taxon>Rotifera</taxon>
        <taxon>Eurotatoria</taxon>
        <taxon>Bdelloidea</taxon>
        <taxon>Adinetida</taxon>
        <taxon>Adinetidae</taxon>
        <taxon>Adineta</taxon>
    </lineage>
</organism>
<dbReference type="InterPro" id="IPR025110">
    <property type="entry name" value="AMP-bd_C"/>
</dbReference>
<dbReference type="FunFam" id="3.30.300.30:FF:000015">
    <property type="entry name" value="Nonribosomal peptide synthase SidD"/>
    <property type="match status" value="1"/>
</dbReference>
<dbReference type="Pfam" id="PF13193">
    <property type="entry name" value="AMP-binding_C"/>
    <property type="match status" value="2"/>
</dbReference>
<dbReference type="GO" id="GO:0009239">
    <property type="term" value="P:enterobactin biosynthetic process"/>
    <property type="evidence" value="ECO:0007669"/>
    <property type="project" value="TreeGrafter"/>
</dbReference>
<dbReference type="SUPFAM" id="SSF56801">
    <property type="entry name" value="Acetyl-CoA synthetase-like"/>
    <property type="match status" value="2"/>
</dbReference>
<evidence type="ECO:0000256" key="1">
    <source>
        <dbReference type="ARBA" id="ARBA00022450"/>
    </source>
</evidence>
<comment type="caution">
    <text evidence="5">The sequence shown here is derived from an EMBL/GenBank/DDBJ whole genome shotgun (WGS) entry which is preliminary data.</text>
</comment>
<keyword evidence="1" id="KW-0596">Phosphopantetheine</keyword>
<dbReference type="CDD" id="cd05930">
    <property type="entry name" value="A_NRPS"/>
    <property type="match status" value="2"/>
</dbReference>
<dbReference type="GO" id="GO:0009366">
    <property type="term" value="C:enterobactin synthetase complex"/>
    <property type="evidence" value="ECO:0007669"/>
    <property type="project" value="TreeGrafter"/>
</dbReference>
<reference evidence="5" key="1">
    <citation type="submission" date="2021-02" db="EMBL/GenBank/DDBJ databases">
        <authorList>
            <person name="Nowell W R."/>
        </authorList>
    </citation>
    <scope>NUCLEOTIDE SEQUENCE</scope>
</reference>
<dbReference type="GO" id="GO:0047527">
    <property type="term" value="F:2,3-dihydroxybenzoate-serine ligase activity"/>
    <property type="evidence" value="ECO:0007669"/>
    <property type="project" value="TreeGrafter"/>
</dbReference>
<dbReference type="Proteomes" id="UP000663868">
    <property type="component" value="Unassembled WGS sequence"/>
</dbReference>
<dbReference type="GO" id="GO:0043041">
    <property type="term" value="P:amino acid activation for nonribosomal peptide biosynthetic process"/>
    <property type="evidence" value="ECO:0007669"/>
    <property type="project" value="TreeGrafter"/>
</dbReference>
<dbReference type="GO" id="GO:0005829">
    <property type="term" value="C:cytosol"/>
    <property type="evidence" value="ECO:0007669"/>
    <property type="project" value="TreeGrafter"/>
</dbReference>
<keyword evidence="2" id="KW-0597">Phosphoprotein</keyword>
<accession>A0A818LV10</accession>
<evidence type="ECO:0000256" key="3">
    <source>
        <dbReference type="ARBA" id="ARBA00022598"/>
    </source>
</evidence>
<evidence type="ECO:0000313" key="6">
    <source>
        <dbReference type="Proteomes" id="UP000663868"/>
    </source>
</evidence>
<evidence type="ECO:0000256" key="2">
    <source>
        <dbReference type="ARBA" id="ARBA00022553"/>
    </source>
</evidence>
<dbReference type="Gene3D" id="3.30.300.30">
    <property type="match status" value="2"/>
</dbReference>
<dbReference type="InterPro" id="IPR010071">
    <property type="entry name" value="AA_adenyl_dom"/>
</dbReference>
<dbReference type="GO" id="GO:0031177">
    <property type="term" value="F:phosphopantetheine binding"/>
    <property type="evidence" value="ECO:0007669"/>
    <property type="project" value="TreeGrafter"/>
</dbReference>
<dbReference type="InterPro" id="IPR036736">
    <property type="entry name" value="ACP-like_sf"/>
</dbReference>
<dbReference type="Pfam" id="PF00550">
    <property type="entry name" value="PP-binding"/>
    <property type="match status" value="1"/>
</dbReference>
<dbReference type="InterPro" id="IPR020845">
    <property type="entry name" value="AMP-binding_CS"/>
</dbReference>
<dbReference type="PANTHER" id="PTHR45527:SF1">
    <property type="entry name" value="FATTY ACID SYNTHASE"/>
    <property type="match status" value="1"/>
</dbReference>
<feature type="domain" description="Carrier" evidence="4">
    <location>
        <begin position="1090"/>
        <end position="1170"/>
    </location>
</feature>
<evidence type="ECO:0000259" key="4">
    <source>
        <dbReference type="PROSITE" id="PS50075"/>
    </source>
</evidence>
<dbReference type="PANTHER" id="PTHR45527">
    <property type="entry name" value="NONRIBOSOMAL PEPTIDE SYNTHETASE"/>
    <property type="match status" value="1"/>
</dbReference>
<dbReference type="InterPro" id="IPR000873">
    <property type="entry name" value="AMP-dep_synth/lig_dom"/>
</dbReference>
<dbReference type="Gene3D" id="3.30.559.30">
    <property type="entry name" value="Nonribosomal peptide synthetase, condensation domain"/>
    <property type="match status" value="3"/>
</dbReference>
<dbReference type="NCBIfam" id="NF003417">
    <property type="entry name" value="PRK04813.1"/>
    <property type="match status" value="2"/>
</dbReference>
<keyword evidence="3" id="KW-0436">Ligase</keyword>
<gene>
    <name evidence="5" type="ORF">KXQ929_LOCUS3624</name>
</gene>
<feature type="domain" description="Carrier" evidence="4">
    <location>
        <begin position="2663"/>
        <end position="2743"/>
    </location>
</feature>
<dbReference type="InterPro" id="IPR042099">
    <property type="entry name" value="ANL_N_sf"/>
</dbReference>
<dbReference type="InterPro" id="IPR001242">
    <property type="entry name" value="Condensation_dom"/>
</dbReference>
<dbReference type="InterPro" id="IPR045851">
    <property type="entry name" value="AMP-bd_C_sf"/>
</dbReference>
<name>A0A818LV10_9BILA</name>
<dbReference type="Pfam" id="PF00668">
    <property type="entry name" value="Condensation"/>
    <property type="match status" value="3"/>
</dbReference>
<evidence type="ECO:0000313" key="5">
    <source>
        <dbReference type="EMBL" id="CAF3570919.1"/>
    </source>
</evidence>
<sequence>MDTLENIKLFISTSVSDSGIHRATFSASSPSSSLLKDDVIVTLAPAGRAGSGTSLGIMLDAKESNPFVFYDKFHVFSGFFCRAEKVLFGTTPASFAQARIWLDERIRFDPDKPQVAIYNMPFVYRLHSGHILSIQQLCHALHLTVNKHPSLHTSLHFDIQKNLLMQRVITHEDRNSNNNMFSIIETTYETEEQLNEILHDEKRNPHLFDLAQGLVFRCRIIYYKQISSNHLLSHKDLLIFNFHHALFDFPSMELFLHDLNQAYTTGQLPYDENTNLRYLDYAVIEQQMSMTGASMFWLDALHDCKLDQPLSLPFDRYRLSNEHRTGRGTSISFDFGQDLSHRFLIHASSNNISLEYLALATYYVFLFKLTNGEKDLCIGINTHGRYRDELGSIIGMFVNAIPLRCQLDPHSSFHKITKDVQDNMINCIKYSYFPLQRILNQHPNISNPVFLDTSFEFISSMRRNEENEIMIGDSPFSLIPYSIKITEDEVMSKFDFILSFQHDLNLNEISCTIDASTDLFNAETICLITQKLQTMLHQLFTSFNCTTNKPFYELSLILPNEQYLIQSLNNTQVSFSSALACIHHEFVYQVTKHPQKLAVELDEQSLTYCELLYYVQVLSLTLLNEYHVVSGEIVCQCVERSLSMVIGIMGIEMAGGVYCPLSPRDPQHRLHALTQQTESRLVLVHHLTKTKFDHNIVSLDIDSILNVSNMNSDISCNCLSNVKVKGKEIAYIIFTSGSTGTPKAVQVRHKNFIDCIHSLAYINSFNKDDTVVQMTRCSFDIHVQEILGTLLVGGTLIMLHPGGTIDFDYLSELLQNKQITYLHSVPSLLHSFFIFIEQNNNQNVFEHLRSLCSSGEPFSVSLIDLIVRIGITDCIVWNLYGPAETTIDCTVHHVNVKKDTQSISTGRTLSNYRCITMNECLQPSANNQEGELFVGGVGVFAGYLGRDDLTAKALVEIDGQVYYRTGDLVTMDNNGLLYYRGRKDHQIKLHGQRIELGEIERCLLNVTSISACVVMKWNDDYLVAYVQSSHINEEQLRQHCQSHLPPHMIPSVFVILDKLPLNQNGKVDRKQLPSPDFSVSTLLSSDKSDTPLNQFEERIHTIWCQVLHCNKNHISRTTSFFSAGGHSLLFIELYHHYQSVFNFDAHTLSIAPLLQQPTIFQHSQLLQTVIMNNIKTAQWHTLHINEGVASFAQERIFLDEQVRFSSDIAVYNELFTLQIVQGSLSLYRLSQALRYVLNKHKVLRTSLLFNNDDGLLKQCITDMPRTFTITMNQTFENDNELQDIIYQATINPTLFDLSTGHVFHVEILKHQISLNENENENDSNEFIMNSDVLLIAFHHAAFDRASRSIFFNDLCLAYNTNATSIEDDDESLQYIDYSIHERLTDMTTSREFWYLQLEGYSLESRLSLPVDRHRMSNDHRSSSASITQISFDNDISQSFLDYASIHHVTPFQIGLTILYAFLFKLTHGENDLCICCLNANRYKTELQNIMGMFVSTLPYRVQLDPHWSFDELAECVQENCLSILEHSHYPLQHILANVHTDQSNISFLEAMYDFITVSSHSDELSLIDSSLKQVSFEQSFEVAKFNFMLTFVYNPILENNKLSFRLTCSRDLFDDITVTNIGRRLEYCFQQLFSSNQTINQIDTCFTSISKINVILPEETQEMKDVMFCRQSHIMNEAPASFAQIRLWHNESMHFTPSISQQPVYNIPFIYRLHSHHTLSVKHLRHVLELIVTKHESLRTSLIFHTENNRLMQQIIGMNDNNRQLFTFIESTYTTYEQLNHILHEEKHNPQLFDLAQGLVFRCYLVYYKQISSNNIVSDKDVVIFNFHHALFDFPSMEVFHHDLNQAYTTGQLLYHDNTNLRYLDYAVIEQQMSMTSASMFWLDALHDCKLDQSLPLPFDRYRLANEHRTDRGTSISFDFGQDLSHRFLLYASSNNIPLEHLTFAIYFIFLFKLTNGQTDLCLAMNINNNRYRDELKSIIGLFENVIPLRCQLDPHWSFHQLLKHVQELTTNSMKYSYFPLQHILNQHPHISKHAFLDTSLEFISYKNNNIVMIGDSQLVSTSSSFNDNEDEILSVSDFSHLFHHNINMNQLSCTINASLDLFNIETVEKISQRFHFILNQLCVSINDNQISKPMYELLLILSNEQYLIRSLNNTQISFPSSLTCIHHEFVYQVMKHPQKLAVELDDQSLTYCELLYYVQILFFTLVNEYHVLPGEVVIGILAIEMSGGVFCPLSPRDPQHRLHTLIQQTQSRLVLVHWLTKSKFNNKIVSIDIHSIRTNNDIISDVNVNQLSSILVTSSNTAYIIFTSGSTGVPKAIKVRHMNFAGCIYSLVGSDALNKHDKVAQMARCSFDLQLQEILGSLMIGATVILLHPKGTVDFDYLSHILHTKEVTYMQSVPSLLQSFFIFLEQRDNVNAIKHLRSICCAGEPFSVKFRTLIANIGIPHCTVWNLYGSTETTLVSTYHLVDIKSKSASISVGRSLPNYQSLLLNKFLQSTSISQKGELFTGGVGIFAGYVGRDDLTATALIEIDGQLFYRTGDLVTMDNNGLLHYQGRKDHQIKLHGQRIELGEIERCLLNITSISACVVIKWNDDHLIAYVQSSHINEEQLRQHCQSHLPPHMIPSMFIILEKLPLNQNGKVDRKQLPLPDFSLSTLLSSDKSDIPLNQFEERILTIWYQVLHCNENYISGATSFFSVGGHSLRFIELYYRYQSLFNFDAHSLSIGLFLQQPTIRQHAQLLQTLPSNDTQTKQWQSLDINEGTTFLN</sequence>
<dbReference type="Gene3D" id="3.30.559.10">
    <property type="entry name" value="Chloramphenicol acetyltransferase-like domain"/>
    <property type="match status" value="3"/>
</dbReference>
<dbReference type="SUPFAM" id="SSF47336">
    <property type="entry name" value="ACP-like"/>
    <property type="match status" value="2"/>
</dbReference>
<protein>
    <recommendedName>
        <fullName evidence="4">Carrier domain-containing protein</fullName>
    </recommendedName>
</protein>
<proteinExistence type="predicted"/>
<dbReference type="InterPro" id="IPR023213">
    <property type="entry name" value="CAT-like_dom_sf"/>
</dbReference>
<dbReference type="InterPro" id="IPR009081">
    <property type="entry name" value="PP-bd_ACP"/>
</dbReference>